<comment type="caution">
    <text evidence="1">The sequence shown here is derived from an EMBL/GenBank/DDBJ whole genome shotgun (WGS) entry which is preliminary data.</text>
</comment>
<evidence type="ECO:0000313" key="2">
    <source>
        <dbReference type="Proteomes" id="UP000324800"/>
    </source>
</evidence>
<sequence>MYGGTLGLDENQIHPYYKDLSQVGGIEKIYSLFKSNISRKSKDCSAKCLGIAFKAQKIDDENMRKEIIKYLKSIIENDAGEIDDEVELALRCLAQNSDNHVEQ</sequence>
<dbReference type="EMBL" id="SNRW01014515">
    <property type="protein sequence ID" value="KAA6371390.1"/>
    <property type="molecule type" value="Genomic_DNA"/>
</dbReference>
<name>A0A5J4UN14_9EUKA</name>
<proteinExistence type="predicted"/>
<reference evidence="1 2" key="1">
    <citation type="submission" date="2019-03" db="EMBL/GenBank/DDBJ databases">
        <title>Single cell metagenomics reveals metabolic interactions within the superorganism composed of flagellate Streblomastix strix and complex community of Bacteroidetes bacteria on its surface.</title>
        <authorList>
            <person name="Treitli S.C."/>
            <person name="Kolisko M."/>
            <person name="Husnik F."/>
            <person name="Keeling P."/>
            <person name="Hampl V."/>
        </authorList>
    </citation>
    <scope>NUCLEOTIDE SEQUENCE [LARGE SCALE GENOMIC DNA]</scope>
    <source>
        <strain evidence="1">ST1C</strain>
    </source>
</reference>
<gene>
    <name evidence="1" type="ORF">EZS28_033083</name>
</gene>
<dbReference type="AlphaFoldDB" id="A0A5J4UN14"/>
<evidence type="ECO:0000313" key="1">
    <source>
        <dbReference type="EMBL" id="KAA6371390.1"/>
    </source>
</evidence>
<organism evidence="1 2">
    <name type="scientific">Streblomastix strix</name>
    <dbReference type="NCBI Taxonomy" id="222440"/>
    <lineage>
        <taxon>Eukaryota</taxon>
        <taxon>Metamonada</taxon>
        <taxon>Preaxostyla</taxon>
        <taxon>Oxymonadida</taxon>
        <taxon>Streblomastigidae</taxon>
        <taxon>Streblomastix</taxon>
    </lineage>
</organism>
<dbReference type="Proteomes" id="UP000324800">
    <property type="component" value="Unassembled WGS sequence"/>
</dbReference>
<accession>A0A5J4UN14</accession>
<protein>
    <submittedName>
        <fullName evidence="1">Uncharacterized protein</fullName>
    </submittedName>
</protein>